<name>A0A848H3L7_9BURK</name>
<dbReference type="Gene3D" id="2.130.10.10">
    <property type="entry name" value="YVTN repeat-like/Quinoprotein amine dehydrogenase"/>
    <property type="match status" value="2"/>
</dbReference>
<feature type="domain" description="Photosynthesis system II assembly factor Ycf48/Hcf136-like" evidence="4">
    <location>
        <begin position="130"/>
        <end position="248"/>
    </location>
</feature>
<evidence type="ECO:0000313" key="5">
    <source>
        <dbReference type="EMBL" id="NML44109.1"/>
    </source>
</evidence>
<dbReference type="InterPro" id="IPR015943">
    <property type="entry name" value="WD40/YVTN_repeat-like_dom_sf"/>
</dbReference>
<dbReference type="GO" id="GO:0016787">
    <property type="term" value="F:hydrolase activity"/>
    <property type="evidence" value="ECO:0007669"/>
    <property type="project" value="UniProtKB-KW"/>
</dbReference>
<dbReference type="GO" id="GO:0015979">
    <property type="term" value="P:photosynthesis"/>
    <property type="evidence" value="ECO:0007669"/>
    <property type="project" value="UniProtKB-KW"/>
</dbReference>
<keyword evidence="6" id="KW-1185">Reference proteome</keyword>
<feature type="signal peptide" evidence="3">
    <location>
        <begin position="1"/>
        <end position="19"/>
    </location>
</feature>
<keyword evidence="2" id="KW-0604">Photosystem II</keyword>
<feature type="domain" description="Photosynthesis system II assembly factor Ycf48/Hcf136-like" evidence="4">
    <location>
        <begin position="31"/>
        <end position="107"/>
    </location>
</feature>
<dbReference type="AlphaFoldDB" id="A0A848H3L7"/>
<accession>A0A848H3L7</accession>
<evidence type="ECO:0000259" key="4">
    <source>
        <dbReference type="Pfam" id="PF14870"/>
    </source>
</evidence>
<dbReference type="RefSeq" id="WP_169418268.1">
    <property type="nucleotide sequence ID" value="NZ_JABBFX010000001.1"/>
</dbReference>
<evidence type="ECO:0000256" key="3">
    <source>
        <dbReference type="SAM" id="SignalP"/>
    </source>
</evidence>
<dbReference type="Pfam" id="PF14870">
    <property type="entry name" value="PSII_BNR"/>
    <property type="match status" value="2"/>
</dbReference>
<organism evidence="5 6">
    <name type="scientific">Ramlibacter agri</name>
    <dbReference type="NCBI Taxonomy" id="2728837"/>
    <lineage>
        <taxon>Bacteria</taxon>
        <taxon>Pseudomonadati</taxon>
        <taxon>Pseudomonadota</taxon>
        <taxon>Betaproteobacteria</taxon>
        <taxon>Burkholderiales</taxon>
        <taxon>Comamonadaceae</taxon>
        <taxon>Ramlibacter</taxon>
    </lineage>
</organism>
<reference evidence="5 6" key="1">
    <citation type="submission" date="2020-04" db="EMBL/GenBank/DDBJ databases">
        <title>Ramlibacter sp. G-1-2-2 isolated from soil.</title>
        <authorList>
            <person name="Dahal R.H."/>
        </authorList>
    </citation>
    <scope>NUCLEOTIDE SEQUENCE [LARGE SCALE GENOMIC DNA]</scope>
    <source>
        <strain evidence="5 6">G-1-2-2</strain>
    </source>
</reference>
<dbReference type="GO" id="GO:0009523">
    <property type="term" value="C:photosystem II"/>
    <property type="evidence" value="ECO:0007669"/>
    <property type="project" value="UniProtKB-KW"/>
</dbReference>
<evidence type="ECO:0000256" key="1">
    <source>
        <dbReference type="ARBA" id="ARBA00022531"/>
    </source>
</evidence>
<protein>
    <submittedName>
        <fullName evidence="5">Glycosyl hydrolase</fullName>
    </submittedName>
</protein>
<evidence type="ECO:0000313" key="6">
    <source>
        <dbReference type="Proteomes" id="UP000541185"/>
    </source>
</evidence>
<dbReference type="EMBL" id="JABBFX010000001">
    <property type="protein sequence ID" value="NML44109.1"/>
    <property type="molecule type" value="Genomic_DNA"/>
</dbReference>
<keyword evidence="1" id="KW-0602">Photosynthesis</keyword>
<keyword evidence="5" id="KW-0378">Hydrolase</keyword>
<proteinExistence type="predicted"/>
<gene>
    <name evidence="5" type="ORF">HHL11_10140</name>
</gene>
<dbReference type="PANTHER" id="PTHR47199">
    <property type="entry name" value="PHOTOSYSTEM II STABILITY/ASSEMBLY FACTOR HCF136, CHLOROPLASTIC"/>
    <property type="match status" value="1"/>
</dbReference>
<dbReference type="InterPro" id="IPR028203">
    <property type="entry name" value="PSII_CF48-like_dom"/>
</dbReference>
<dbReference type="SUPFAM" id="SSF110296">
    <property type="entry name" value="Oligoxyloglucan reducing end-specific cellobiohydrolase"/>
    <property type="match status" value="1"/>
</dbReference>
<evidence type="ECO:0000256" key="2">
    <source>
        <dbReference type="ARBA" id="ARBA00023276"/>
    </source>
</evidence>
<feature type="chain" id="PRO_5032750724" evidence="3">
    <location>
        <begin position="20"/>
        <end position="321"/>
    </location>
</feature>
<dbReference type="Proteomes" id="UP000541185">
    <property type="component" value="Unassembled WGS sequence"/>
</dbReference>
<dbReference type="PANTHER" id="PTHR47199:SF2">
    <property type="entry name" value="PHOTOSYSTEM II STABILITY_ASSEMBLY FACTOR HCF136, CHLOROPLASTIC"/>
    <property type="match status" value="1"/>
</dbReference>
<comment type="caution">
    <text evidence="5">The sequence shown here is derived from an EMBL/GenBank/DDBJ whole genome shotgun (WGS) entry which is preliminary data.</text>
</comment>
<sequence>MRQPLALLLAAGIAAGAVAQATTAAPARDVLDTPALATKLADRALLNALAQAGKRIVAVGQRGHVLLSDDGGKTWQQAEVPVSADLVAVHFPTPDQGWAVGHDGVILHSADGGRSWKKQRDGRPDSADVPLLDVWFEDAGKGIAVGAFGSALRTADGGAHWEPLPKDAIENPKGLHLYAVRGIGSDLWMAGEQGLLLKLDRASGRFVRQAQPYEGTLFGVTGTPQVVVAFGLRGNAVRSTDGGATWQAVPTGIPSGLTAGAVDAQGRILLAGQAGQLLVSEDGASFRPIALQRPAPAAALLSLGSAVLVAGPRGVQLQQLP</sequence>
<keyword evidence="3" id="KW-0732">Signal</keyword>